<dbReference type="InterPro" id="IPR014756">
    <property type="entry name" value="Ig_E-set"/>
</dbReference>
<dbReference type="CDD" id="cd00603">
    <property type="entry name" value="IPT_PCSR"/>
    <property type="match status" value="2"/>
</dbReference>
<dbReference type="InterPro" id="IPR013783">
    <property type="entry name" value="Ig-like_fold"/>
</dbReference>
<keyword evidence="3" id="KW-1185">Reference proteome</keyword>
<feature type="domain" description="IPT/TIG" evidence="1">
    <location>
        <begin position="224"/>
        <end position="315"/>
    </location>
</feature>
<dbReference type="SMART" id="SM00429">
    <property type="entry name" value="IPT"/>
    <property type="match status" value="3"/>
</dbReference>
<evidence type="ECO:0000259" key="1">
    <source>
        <dbReference type="SMART" id="SM00429"/>
    </source>
</evidence>
<comment type="caution">
    <text evidence="2">The sequence shown here is derived from an EMBL/GenBank/DDBJ whole genome shotgun (WGS) entry which is preliminary data.</text>
</comment>
<protein>
    <recommendedName>
        <fullName evidence="1">IPT/TIG domain-containing protein</fullName>
    </recommendedName>
</protein>
<dbReference type="Gene3D" id="2.60.40.10">
    <property type="entry name" value="Immunoglobulins"/>
    <property type="match status" value="3"/>
</dbReference>
<organism evidence="2 3">
    <name type="scientific">Paractinoplanes durhamensis</name>
    <dbReference type="NCBI Taxonomy" id="113563"/>
    <lineage>
        <taxon>Bacteria</taxon>
        <taxon>Bacillati</taxon>
        <taxon>Actinomycetota</taxon>
        <taxon>Actinomycetes</taxon>
        <taxon>Micromonosporales</taxon>
        <taxon>Micromonosporaceae</taxon>
        <taxon>Paractinoplanes</taxon>
    </lineage>
</organism>
<dbReference type="EMBL" id="BOML01000057">
    <property type="protein sequence ID" value="GIE05662.1"/>
    <property type="molecule type" value="Genomic_DNA"/>
</dbReference>
<feature type="domain" description="IPT/TIG" evidence="1">
    <location>
        <begin position="413"/>
        <end position="501"/>
    </location>
</feature>
<dbReference type="InterPro" id="IPR002909">
    <property type="entry name" value="IPT_dom"/>
</dbReference>
<dbReference type="Pfam" id="PF01833">
    <property type="entry name" value="TIG"/>
    <property type="match status" value="3"/>
</dbReference>
<accession>A0ABQ3Z755</accession>
<evidence type="ECO:0000313" key="2">
    <source>
        <dbReference type="EMBL" id="GIE05662.1"/>
    </source>
</evidence>
<dbReference type="RefSeq" id="WP_203733531.1">
    <property type="nucleotide sequence ID" value="NZ_BAAATX010000009.1"/>
</dbReference>
<evidence type="ECO:0000313" key="3">
    <source>
        <dbReference type="Proteomes" id="UP000637628"/>
    </source>
</evidence>
<dbReference type="Proteomes" id="UP000637628">
    <property type="component" value="Unassembled WGS sequence"/>
</dbReference>
<name>A0ABQ3Z755_9ACTN</name>
<feature type="domain" description="IPT/TIG" evidence="1">
    <location>
        <begin position="317"/>
        <end position="408"/>
    </location>
</feature>
<reference evidence="2 3" key="1">
    <citation type="submission" date="2021-01" db="EMBL/GenBank/DDBJ databases">
        <title>Whole genome shotgun sequence of Actinoplanes durhamensis NBRC 14914.</title>
        <authorList>
            <person name="Komaki H."/>
            <person name="Tamura T."/>
        </authorList>
    </citation>
    <scope>NUCLEOTIDE SEQUENCE [LARGE SCALE GENOMIC DNA]</scope>
    <source>
        <strain evidence="2 3">NBRC 14914</strain>
    </source>
</reference>
<dbReference type="SUPFAM" id="SSF81296">
    <property type="entry name" value="E set domains"/>
    <property type="match status" value="3"/>
</dbReference>
<sequence length="502" mass="52398">MSDFSMSPLEVLLANRRNGYVGLHIEQGVPLLDRDLNLLQDLLVAGMRSLFTRYVGEGVPAGTDGFRISAGTGGGAVQDFVIGAGPFLVGGLEVSSGADVTYTSQNRDGLTAPTPAQPNPRIDTVYLDAFLIEVDYQKDDTLTNPDVGMPTSVRLKPHWVVRVAEGEPVPPAADGHAVYPLATLTRPSGVPTIRADMITDLRQRRLTVADMEQRLSLMEKVLLIPAFVPAPGAEFSPRSGPVGQPVTLKGINFDVSQPVVLFGSVPGTLIGTPTARQIAVAVPGGLTPTDVPVKVPITVRNPGGETVSRESFTVRADPAFGLPGHQFDPASGSAGTTVTLFGFNFAVSPPSVRFDTVDADVVGVPTPTSLTVEVPRGLVPAGQTSAEVNITITTTAGSDVSEDAFRVERGVLPPVFAATPFRPRSNPIGQSVTLFGTNFDVPPVSVKFGDTPAQISAAPSANEISCLIPAVPQPIPPNGLEVPITVTTGGGTATALHFVILS</sequence>
<proteinExistence type="predicted"/>
<gene>
    <name evidence="2" type="ORF">Adu01nite_70120</name>
</gene>